<name>A0A0H4VRA0_9BACT</name>
<dbReference type="HAMAP" id="MF_00061">
    <property type="entry name" value="IspE"/>
    <property type="match status" value="1"/>
</dbReference>
<evidence type="ECO:0000256" key="4">
    <source>
        <dbReference type="ARBA" id="ARBA00022679"/>
    </source>
</evidence>
<dbReference type="EC" id="2.7.1.148" evidence="2 9"/>
<keyword evidence="4 9" id="KW-0808">Transferase</keyword>
<dbReference type="Gene3D" id="3.30.230.10">
    <property type="match status" value="1"/>
</dbReference>
<keyword evidence="7 9" id="KW-0067">ATP-binding</keyword>
<accession>A0A0H4VRA0</accession>
<dbReference type="KEGG" id="ruf:TH63_13885"/>
<dbReference type="PANTHER" id="PTHR43527">
    <property type="entry name" value="4-DIPHOSPHOCYTIDYL-2-C-METHYL-D-ERYTHRITOL KINASE, CHLOROPLASTIC"/>
    <property type="match status" value="1"/>
</dbReference>
<feature type="active site" evidence="9">
    <location>
        <position position="8"/>
    </location>
</feature>
<organism evidence="12 13">
    <name type="scientific">Rufibacter radiotolerans</name>
    <dbReference type="NCBI Taxonomy" id="1379910"/>
    <lineage>
        <taxon>Bacteria</taxon>
        <taxon>Pseudomonadati</taxon>
        <taxon>Bacteroidota</taxon>
        <taxon>Cytophagia</taxon>
        <taxon>Cytophagales</taxon>
        <taxon>Hymenobacteraceae</taxon>
        <taxon>Rufibacter</taxon>
    </lineage>
</organism>
<dbReference type="Proteomes" id="UP000036458">
    <property type="component" value="Chromosome"/>
</dbReference>
<dbReference type="SUPFAM" id="SSF54211">
    <property type="entry name" value="Ribosomal protein S5 domain 2-like"/>
    <property type="match status" value="1"/>
</dbReference>
<dbReference type="AlphaFoldDB" id="A0A0H4VRA0"/>
<feature type="binding site" evidence="9">
    <location>
        <begin position="91"/>
        <end position="101"/>
    </location>
    <ligand>
        <name>ATP</name>
        <dbReference type="ChEBI" id="CHEBI:30616"/>
    </ligand>
</feature>
<comment type="catalytic activity">
    <reaction evidence="9">
        <text>4-CDP-2-C-methyl-D-erythritol + ATP = 4-CDP-2-C-methyl-D-erythritol 2-phosphate + ADP + H(+)</text>
        <dbReference type="Rhea" id="RHEA:18437"/>
        <dbReference type="ChEBI" id="CHEBI:15378"/>
        <dbReference type="ChEBI" id="CHEBI:30616"/>
        <dbReference type="ChEBI" id="CHEBI:57823"/>
        <dbReference type="ChEBI" id="CHEBI:57919"/>
        <dbReference type="ChEBI" id="CHEBI:456216"/>
        <dbReference type="EC" id="2.7.1.148"/>
    </reaction>
</comment>
<dbReference type="InterPro" id="IPR014721">
    <property type="entry name" value="Ribsml_uS5_D2-typ_fold_subgr"/>
</dbReference>
<evidence type="ECO:0000256" key="3">
    <source>
        <dbReference type="ARBA" id="ARBA00017473"/>
    </source>
</evidence>
<evidence type="ECO:0000256" key="8">
    <source>
        <dbReference type="ARBA" id="ARBA00032554"/>
    </source>
</evidence>
<dbReference type="SUPFAM" id="SSF55060">
    <property type="entry name" value="GHMP Kinase, C-terminal domain"/>
    <property type="match status" value="1"/>
</dbReference>
<dbReference type="STRING" id="1379910.TH63_13885"/>
<dbReference type="NCBIfam" id="TIGR00154">
    <property type="entry name" value="ispE"/>
    <property type="match status" value="1"/>
</dbReference>
<dbReference type="GO" id="GO:0016114">
    <property type="term" value="P:terpenoid biosynthetic process"/>
    <property type="evidence" value="ECO:0007669"/>
    <property type="project" value="UniProtKB-UniRule"/>
</dbReference>
<dbReference type="InterPro" id="IPR006204">
    <property type="entry name" value="GHMP_kinase_N_dom"/>
</dbReference>
<feature type="domain" description="GHMP kinase C-terminal" evidence="11">
    <location>
        <begin position="208"/>
        <end position="252"/>
    </location>
</feature>
<evidence type="ECO:0000256" key="5">
    <source>
        <dbReference type="ARBA" id="ARBA00022741"/>
    </source>
</evidence>
<evidence type="ECO:0000256" key="6">
    <source>
        <dbReference type="ARBA" id="ARBA00022777"/>
    </source>
</evidence>
<feature type="domain" description="GHMP kinase N-terminal" evidence="10">
    <location>
        <begin position="64"/>
        <end position="138"/>
    </location>
</feature>
<dbReference type="InterPro" id="IPR020568">
    <property type="entry name" value="Ribosomal_Su5_D2-typ_SF"/>
</dbReference>
<sequence>MIQFPNAKINLGLQLVEKRPDGFHNLVSCFYPVQWTDALEILPAQGESTFTLSGLPVPGEPKANLCWKAYQLLQKDFGLPPIQMHLHKVIPMGAGLGGGSSDAAFTLKILNELFKLNLSSEQLENYARPLGSDCAFFVQNKPVLAVEKGDVFEPISVDLTGWYILLVYPNLAISTAEAYAGVSPRFPENSLKTLLAQEITAWKDTVVNDFEASLFPKYPLLQEIKKQLYGMGAVYASMSGSGSTMYGLFKTPPVPPLPFPKEYSVWQGVL</sequence>
<evidence type="ECO:0000313" key="12">
    <source>
        <dbReference type="EMBL" id="AKQ46467.1"/>
    </source>
</evidence>
<dbReference type="OrthoDB" id="9809438at2"/>
<keyword evidence="13" id="KW-1185">Reference proteome</keyword>
<dbReference type="PIRSF" id="PIRSF010376">
    <property type="entry name" value="IspE"/>
    <property type="match status" value="1"/>
</dbReference>
<dbReference type="PATRIC" id="fig|1379910.4.peg.3020"/>
<dbReference type="EMBL" id="CP010777">
    <property type="protein sequence ID" value="AKQ46467.1"/>
    <property type="molecule type" value="Genomic_DNA"/>
</dbReference>
<keyword evidence="6 9" id="KW-0418">Kinase</keyword>
<evidence type="ECO:0000256" key="7">
    <source>
        <dbReference type="ARBA" id="ARBA00022840"/>
    </source>
</evidence>
<evidence type="ECO:0000259" key="11">
    <source>
        <dbReference type="Pfam" id="PF08544"/>
    </source>
</evidence>
<comment type="similarity">
    <text evidence="1 9">Belongs to the GHMP kinase family. IspE subfamily.</text>
</comment>
<dbReference type="Pfam" id="PF08544">
    <property type="entry name" value="GHMP_kinases_C"/>
    <property type="match status" value="1"/>
</dbReference>
<reference evidence="12 13" key="1">
    <citation type="submission" date="2015-01" db="EMBL/GenBank/DDBJ databases">
        <title>Rufibacter sp./DG31D/ whole genome sequencing.</title>
        <authorList>
            <person name="Kim M.K."/>
            <person name="Srinivasan S."/>
            <person name="Lee J.-J."/>
        </authorList>
    </citation>
    <scope>NUCLEOTIDE SEQUENCE [LARGE SCALE GENOMIC DNA]</scope>
    <source>
        <strain evidence="12 13">DG31D</strain>
    </source>
</reference>
<dbReference type="InterPro" id="IPR004424">
    <property type="entry name" value="IspE"/>
</dbReference>
<dbReference type="Gene3D" id="3.30.70.890">
    <property type="entry name" value="GHMP kinase, C-terminal domain"/>
    <property type="match status" value="1"/>
</dbReference>
<dbReference type="GO" id="GO:0050515">
    <property type="term" value="F:4-(cytidine 5'-diphospho)-2-C-methyl-D-erythritol kinase activity"/>
    <property type="evidence" value="ECO:0007669"/>
    <property type="project" value="UniProtKB-UniRule"/>
</dbReference>
<dbReference type="GO" id="GO:0005524">
    <property type="term" value="F:ATP binding"/>
    <property type="evidence" value="ECO:0007669"/>
    <property type="project" value="UniProtKB-UniRule"/>
</dbReference>
<evidence type="ECO:0000256" key="9">
    <source>
        <dbReference type="HAMAP-Rule" id="MF_00061"/>
    </source>
</evidence>
<keyword evidence="5 9" id="KW-0547">Nucleotide-binding</keyword>
<dbReference type="PANTHER" id="PTHR43527:SF2">
    <property type="entry name" value="4-DIPHOSPHOCYTIDYL-2-C-METHYL-D-ERYTHRITOL KINASE, CHLOROPLASTIC"/>
    <property type="match status" value="1"/>
</dbReference>
<dbReference type="UniPathway" id="UPA00056">
    <property type="reaction ID" value="UER00094"/>
</dbReference>
<evidence type="ECO:0000256" key="2">
    <source>
        <dbReference type="ARBA" id="ARBA00012052"/>
    </source>
</evidence>
<keyword evidence="9" id="KW-0414">Isoprene biosynthesis</keyword>
<comment type="pathway">
    <text evidence="9">Isoprenoid biosynthesis; isopentenyl diphosphate biosynthesis via DXP pathway; isopentenyl diphosphate from 1-deoxy-D-xylulose 5-phosphate: step 3/6.</text>
</comment>
<feature type="active site" evidence="9">
    <location>
        <position position="133"/>
    </location>
</feature>
<proteinExistence type="inferred from homology"/>
<dbReference type="InterPro" id="IPR036554">
    <property type="entry name" value="GHMP_kinase_C_sf"/>
</dbReference>
<gene>
    <name evidence="9" type="primary">ispE</name>
    <name evidence="12" type="ORF">TH63_13885</name>
</gene>
<evidence type="ECO:0000259" key="10">
    <source>
        <dbReference type="Pfam" id="PF00288"/>
    </source>
</evidence>
<dbReference type="InterPro" id="IPR013750">
    <property type="entry name" value="GHMP_kinase_C_dom"/>
</dbReference>
<dbReference type="GO" id="GO:0019288">
    <property type="term" value="P:isopentenyl diphosphate biosynthetic process, methylerythritol 4-phosphate pathway"/>
    <property type="evidence" value="ECO:0007669"/>
    <property type="project" value="UniProtKB-UniRule"/>
</dbReference>
<comment type="function">
    <text evidence="9">Catalyzes the phosphorylation of the position 2 hydroxy group of 4-diphosphocytidyl-2C-methyl-D-erythritol.</text>
</comment>
<evidence type="ECO:0000256" key="1">
    <source>
        <dbReference type="ARBA" id="ARBA00009684"/>
    </source>
</evidence>
<evidence type="ECO:0000313" key="13">
    <source>
        <dbReference type="Proteomes" id="UP000036458"/>
    </source>
</evidence>
<protein>
    <recommendedName>
        <fullName evidence="3 9">4-diphosphocytidyl-2-C-methyl-D-erythritol kinase</fullName>
        <shortName evidence="9">CMK</shortName>
        <ecNumber evidence="2 9">2.7.1.148</ecNumber>
    </recommendedName>
    <alternativeName>
        <fullName evidence="8 9">4-(cytidine-5'-diphospho)-2-C-methyl-D-erythritol kinase</fullName>
    </alternativeName>
</protein>
<dbReference type="RefSeq" id="WP_048921463.1">
    <property type="nucleotide sequence ID" value="NZ_CP010777.1"/>
</dbReference>
<dbReference type="Pfam" id="PF00288">
    <property type="entry name" value="GHMP_kinases_N"/>
    <property type="match status" value="1"/>
</dbReference>